<organism evidence="1 2">
    <name type="scientific">Pseudomonas putida</name>
    <name type="common">Arthrobacter siderocapsulatus</name>
    <dbReference type="NCBI Taxonomy" id="303"/>
    <lineage>
        <taxon>Bacteria</taxon>
        <taxon>Pseudomonadati</taxon>
        <taxon>Pseudomonadota</taxon>
        <taxon>Gammaproteobacteria</taxon>
        <taxon>Pseudomonadales</taxon>
        <taxon>Pseudomonadaceae</taxon>
        <taxon>Pseudomonas</taxon>
    </lineage>
</organism>
<evidence type="ECO:0000313" key="1">
    <source>
        <dbReference type="EMBL" id="BAW21915.1"/>
    </source>
</evidence>
<sequence length="191" mass="22102">MIKKSLYMRVNNMSRYSKGETSEAKLQEKHAKTQSLLTKILLIRKAIEQRRRLPSLDALKSKRGVPFKAALAWTDVELGVVSCSYNTSREPYNIEYSDQLSTALKTYNNLPPIAEPPSPQKRTTQRLQQEEISILKNQIDYLTNTVGEIYRAYMQLIARVDEHTRQDLRYQQVLKSHTQALDRAHLTLVKP</sequence>
<dbReference type="EMBL" id="AP015029">
    <property type="protein sequence ID" value="BAW21915.1"/>
    <property type="molecule type" value="Genomic_DNA"/>
</dbReference>
<protein>
    <submittedName>
        <fullName evidence="1">Uncharacterized protein</fullName>
    </submittedName>
</protein>
<gene>
    <name evidence="1" type="ORF">KF715C_ch13420</name>
</gene>
<dbReference type="AlphaFoldDB" id="A0A1L7N8X6"/>
<proteinExistence type="predicted"/>
<reference evidence="1 2" key="1">
    <citation type="submission" date="2015-11" db="EMBL/GenBank/DDBJ databases">
        <title>Complete genome sequencing of a biphenyl-degrading bacterium, Pseudomonas putida KF715 (=NBRC110667).</title>
        <authorList>
            <person name="Suenaga H."/>
            <person name="Fujihara N."/>
            <person name="Watanabe T."/>
            <person name="Hirose J."/>
            <person name="Kimura N."/>
            <person name="Yamazoe A."/>
            <person name="Hosoyama A."/>
            <person name="Shimodaira J."/>
            <person name="Furukawa K."/>
        </authorList>
    </citation>
    <scope>NUCLEOTIDE SEQUENCE [LARGE SCALE GENOMIC DNA]</scope>
    <source>
        <strain evidence="1 2">KF715</strain>
    </source>
</reference>
<dbReference type="RefSeq" id="WP_157754395.1">
    <property type="nucleotide sequence ID" value="NZ_AP015029.1"/>
</dbReference>
<name>A0A1L7N8X6_PSEPU</name>
<evidence type="ECO:0000313" key="2">
    <source>
        <dbReference type="Proteomes" id="UP000218731"/>
    </source>
</evidence>
<accession>A0A1L7N8X6</accession>
<dbReference type="Proteomes" id="UP000218731">
    <property type="component" value="Chromosome 1"/>
</dbReference>